<dbReference type="InterPro" id="IPR050583">
    <property type="entry name" value="Mycobacterial_A85_antigen"/>
</dbReference>
<sequence length="384" mass="43470">MSGSTRRLAINRLKDRGPLDAAAVDRFLARHEVPIVEGRRCTFLFRGEADEVWVRHRVLGLPDRLPLRRLHGTDLWSVVLELPESSRVEYQLEVRRGEHYEHLNDPLSPHRSHSPVGSSSVVFGSGYVDPEWAQHDPEARPGELVEVAVPSRALRRDARVTLYLPARFRRTRAYPLLLVHDGPDYLQYAAARTVLDNLVHRDEVAEVVAAFLHPGDRLVEYADSTAHARFVTDELLPWLERRFPLTGQPSGRCLMGASFGAVGALSTAYRSPETYGALLLQSGSFVFTDIGSDHGGGPVFDPVVRFTNRYRARPRAVADRVFVSCGVYEPLIVPNRSMVPVLSDTGMRVRYVESRDGHSWENWRDRLRDGLSWVFPGPRKYVYE</sequence>
<dbReference type="PANTHER" id="PTHR48098:SF3">
    <property type="entry name" value="IRON(III) ENTEROBACTIN ESTERASE"/>
    <property type="match status" value="1"/>
</dbReference>
<dbReference type="InterPro" id="IPR014756">
    <property type="entry name" value="Ig_E-set"/>
</dbReference>
<dbReference type="InterPro" id="IPR029058">
    <property type="entry name" value="AB_hydrolase_fold"/>
</dbReference>
<dbReference type="SUPFAM" id="SSF81296">
    <property type="entry name" value="E set domains"/>
    <property type="match status" value="1"/>
</dbReference>
<dbReference type="Gene3D" id="3.40.50.1820">
    <property type="entry name" value="alpha/beta hydrolase"/>
    <property type="match status" value="1"/>
</dbReference>
<dbReference type="GO" id="GO:0005975">
    <property type="term" value="P:carbohydrate metabolic process"/>
    <property type="evidence" value="ECO:0007669"/>
    <property type="project" value="UniProtKB-ARBA"/>
</dbReference>
<dbReference type="InterPro" id="IPR000801">
    <property type="entry name" value="Esterase-like"/>
</dbReference>
<gene>
    <name evidence="1" type="ORF">AVDCRST_MAG41-343</name>
</gene>
<dbReference type="AlphaFoldDB" id="A0A6J4HCA3"/>
<dbReference type="PANTHER" id="PTHR48098">
    <property type="entry name" value="ENTEROCHELIN ESTERASE-RELATED"/>
    <property type="match status" value="1"/>
</dbReference>
<name>A0A6J4HCA3_9ACTN</name>
<dbReference type="InterPro" id="IPR013783">
    <property type="entry name" value="Ig-like_fold"/>
</dbReference>
<dbReference type="SUPFAM" id="SSF53474">
    <property type="entry name" value="alpha/beta-Hydrolases"/>
    <property type="match status" value="1"/>
</dbReference>
<protein>
    <submittedName>
        <fullName evidence="1">Putative esterase</fullName>
    </submittedName>
</protein>
<dbReference type="Pfam" id="PF00756">
    <property type="entry name" value="Esterase"/>
    <property type="match status" value="1"/>
</dbReference>
<dbReference type="Gene3D" id="2.60.40.10">
    <property type="entry name" value="Immunoglobulins"/>
    <property type="match status" value="1"/>
</dbReference>
<proteinExistence type="predicted"/>
<dbReference type="EMBL" id="CADCTP010000029">
    <property type="protein sequence ID" value="CAA9217616.1"/>
    <property type="molecule type" value="Genomic_DNA"/>
</dbReference>
<organism evidence="1">
    <name type="scientific">uncultured Mycobacteriales bacterium</name>
    <dbReference type="NCBI Taxonomy" id="581187"/>
    <lineage>
        <taxon>Bacteria</taxon>
        <taxon>Bacillati</taxon>
        <taxon>Actinomycetota</taxon>
        <taxon>Actinomycetes</taxon>
        <taxon>Mycobacteriales</taxon>
        <taxon>environmental samples</taxon>
    </lineage>
</organism>
<reference evidence="1" key="1">
    <citation type="submission" date="2020-02" db="EMBL/GenBank/DDBJ databases">
        <authorList>
            <person name="Meier V. D."/>
        </authorList>
    </citation>
    <scope>NUCLEOTIDE SEQUENCE</scope>
    <source>
        <strain evidence="1">AVDCRST_MAG41</strain>
    </source>
</reference>
<accession>A0A6J4HCA3</accession>
<evidence type="ECO:0000313" key="1">
    <source>
        <dbReference type="EMBL" id="CAA9217616.1"/>
    </source>
</evidence>